<dbReference type="GO" id="GO:0070967">
    <property type="term" value="F:coenzyme F420 binding"/>
    <property type="evidence" value="ECO:0007669"/>
    <property type="project" value="TreeGrafter"/>
</dbReference>
<dbReference type="NCBIfam" id="TIGR00026">
    <property type="entry name" value="hi_GC_TIGR00026"/>
    <property type="match status" value="1"/>
</dbReference>
<proteinExistence type="inferred from homology"/>
<reference evidence="4" key="1">
    <citation type="submission" date="2016-10" db="EMBL/GenBank/DDBJ databases">
        <authorList>
            <person name="Varghese N."/>
        </authorList>
    </citation>
    <scope>NUCLEOTIDE SEQUENCE [LARGE SCALE GENOMIC DNA]</scope>
    <source>
        <strain evidence="4">DSM 24868</strain>
    </source>
</reference>
<keyword evidence="4" id="KW-1185">Reference proteome</keyword>
<dbReference type="Proteomes" id="UP000183315">
    <property type="component" value="Unassembled WGS sequence"/>
</dbReference>
<dbReference type="GO" id="GO:0016491">
    <property type="term" value="F:oxidoreductase activity"/>
    <property type="evidence" value="ECO:0007669"/>
    <property type="project" value="InterPro"/>
</dbReference>
<sequence>MTSAMDLHGPAHVARYLETDGADGHDWRRGTTVLLLTTIGRKSGEARTSPLIYREWGDAYLVVASKGGADAPPAWFLNLAANPDVTVQIRAERFAARARTATAEEKPAMWGAMVEAWPDYDSYQAGTEREIPVVVLERT</sequence>
<organism evidence="3 4">
    <name type="scientific">Demequina mangrovi</name>
    <dbReference type="NCBI Taxonomy" id="1043493"/>
    <lineage>
        <taxon>Bacteria</taxon>
        <taxon>Bacillati</taxon>
        <taxon>Actinomycetota</taxon>
        <taxon>Actinomycetes</taxon>
        <taxon>Micrococcales</taxon>
        <taxon>Demequinaceae</taxon>
        <taxon>Demequina</taxon>
    </lineage>
</organism>
<dbReference type="InterPro" id="IPR004378">
    <property type="entry name" value="F420H2_quin_Rdtase"/>
</dbReference>
<dbReference type="RefSeq" id="WP_042213067.1">
    <property type="nucleotide sequence ID" value="NZ_BBLU01000003.1"/>
</dbReference>
<dbReference type="STRING" id="1043493.SAMN05421637_1047"/>
<comment type="similarity">
    <text evidence="1">Belongs to the F420H(2)-dependent quinone reductase family.</text>
</comment>
<dbReference type="AlphaFoldDB" id="A0A1H6WYT0"/>
<dbReference type="PANTHER" id="PTHR39428:SF3">
    <property type="entry name" value="DEAZAFLAVIN-DEPENDENT NITROREDUCTASE"/>
    <property type="match status" value="1"/>
</dbReference>
<dbReference type="GO" id="GO:0005886">
    <property type="term" value="C:plasma membrane"/>
    <property type="evidence" value="ECO:0007669"/>
    <property type="project" value="TreeGrafter"/>
</dbReference>
<dbReference type="SUPFAM" id="SSF50475">
    <property type="entry name" value="FMN-binding split barrel"/>
    <property type="match status" value="1"/>
</dbReference>
<gene>
    <name evidence="3" type="ORF">SAMN05421637_1047</name>
</gene>
<evidence type="ECO:0000256" key="1">
    <source>
        <dbReference type="ARBA" id="ARBA00008710"/>
    </source>
</evidence>
<dbReference type="OrthoDB" id="8225825at2"/>
<dbReference type="InterPro" id="IPR012349">
    <property type="entry name" value="Split_barrel_FMN-bd"/>
</dbReference>
<evidence type="ECO:0000313" key="3">
    <source>
        <dbReference type="EMBL" id="SEJ17515.1"/>
    </source>
</evidence>
<dbReference type="Gene3D" id="2.30.110.10">
    <property type="entry name" value="Electron Transport, Fmn-binding Protein, Chain A"/>
    <property type="match status" value="1"/>
</dbReference>
<comment type="catalytic activity">
    <reaction evidence="2">
        <text>oxidized coenzyme F420-(gamma-L-Glu)(n) + a quinol + H(+) = reduced coenzyme F420-(gamma-L-Glu)(n) + a quinone</text>
        <dbReference type="Rhea" id="RHEA:39663"/>
        <dbReference type="Rhea" id="RHEA-COMP:12939"/>
        <dbReference type="Rhea" id="RHEA-COMP:14378"/>
        <dbReference type="ChEBI" id="CHEBI:15378"/>
        <dbReference type="ChEBI" id="CHEBI:24646"/>
        <dbReference type="ChEBI" id="CHEBI:132124"/>
        <dbReference type="ChEBI" id="CHEBI:133980"/>
        <dbReference type="ChEBI" id="CHEBI:139511"/>
    </reaction>
</comment>
<evidence type="ECO:0000313" key="4">
    <source>
        <dbReference type="Proteomes" id="UP000183315"/>
    </source>
</evidence>
<protein>
    <submittedName>
        <fullName evidence="3">Deazaflavin-dependent oxidoreductase, nitroreductase family</fullName>
    </submittedName>
</protein>
<name>A0A1H6WYT0_9MICO</name>
<accession>A0A1H6WYT0</accession>
<dbReference type="Pfam" id="PF04075">
    <property type="entry name" value="F420H2_quin_red"/>
    <property type="match status" value="1"/>
</dbReference>
<evidence type="ECO:0000256" key="2">
    <source>
        <dbReference type="ARBA" id="ARBA00049106"/>
    </source>
</evidence>
<dbReference type="EMBL" id="FNZI01000002">
    <property type="protein sequence ID" value="SEJ17515.1"/>
    <property type="molecule type" value="Genomic_DNA"/>
</dbReference>
<dbReference type="eggNOG" id="COG0748">
    <property type="taxonomic scope" value="Bacteria"/>
</dbReference>
<dbReference type="PANTHER" id="PTHR39428">
    <property type="entry name" value="F420H(2)-DEPENDENT QUINONE REDUCTASE RV1261C"/>
    <property type="match status" value="1"/>
</dbReference>